<dbReference type="PANTHER" id="PTHR30620:SF123">
    <property type="entry name" value="BETA-XYLOSIDASE"/>
    <property type="match status" value="1"/>
</dbReference>
<dbReference type="Gene3D" id="3.40.50.1700">
    <property type="entry name" value="Glycoside hydrolase family 3 C-terminal domain"/>
    <property type="match status" value="1"/>
</dbReference>
<dbReference type="InterPro" id="IPR013783">
    <property type="entry name" value="Ig-like_fold"/>
</dbReference>
<organism evidence="3 4">
    <name type="scientific">Kribbella speibonae</name>
    <dbReference type="NCBI Taxonomy" id="1572660"/>
    <lineage>
        <taxon>Bacteria</taxon>
        <taxon>Bacillati</taxon>
        <taxon>Actinomycetota</taxon>
        <taxon>Actinomycetes</taxon>
        <taxon>Propionibacteriales</taxon>
        <taxon>Kribbellaceae</taxon>
        <taxon>Kribbella</taxon>
    </lineage>
</organism>
<dbReference type="Gene3D" id="3.20.20.300">
    <property type="entry name" value="Glycoside hydrolase, family 3, N-terminal domain"/>
    <property type="match status" value="1"/>
</dbReference>
<dbReference type="Proteomes" id="UP000294225">
    <property type="component" value="Unassembled WGS sequence"/>
</dbReference>
<dbReference type="InterPro" id="IPR017853">
    <property type="entry name" value="GH"/>
</dbReference>
<dbReference type="GO" id="GO:0008422">
    <property type="term" value="F:beta-glucosidase activity"/>
    <property type="evidence" value="ECO:0007669"/>
    <property type="project" value="TreeGrafter"/>
</dbReference>
<dbReference type="Pfam" id="PF00933">
    <property type="entry name" value="Glyco_hydro_3"/>
    <property type="match status" value="1"/>
</dbReference>
<evidence type="ECO:0000313" key="3">
    <source>
        <dbReference type="EMBL" id="TCC36480.1"/>
    </source>
</evidence>
<name>A0A4R0IUM5_9ACTN</name>
<protein>
    <submittedName>
        <fullName evidence="3">Beta-glucosidase</fullName>
    </submittedName>
</protein>
<feature type="domain" description="Fibronectin type III-like" evidence="2">
    <location>
        <begin position="695"/>
        <end position="764"/>
    </location>
</feature>
<dbReference type="Gene3D" id="2.60.40.10">
    <property type="entry name" value="Immunoglobulins"/>
    <property type="match status" value="1"/>
</dbReference>
<dbReference type="PANTHER" id="PTHR30620">
    <property type="entry name" value="PERIPLASMIC BETA-GLUCOSIDASE-RELATED"/>
    <property type="match status" value="1"/>
</dbReference>
<dbReference type="SMART" id="SM01217">
    <property type="entry name" value="Fn3_like"/>
    <property type="match status" value="1"/>
</dbReference>
<dbReference type="EMBL" id="SJKC01000003">
    <property type="protein sequence ID" value="TCC36480.1"/>
    <property type="molecule type" value="Genomic_DNA"/>
</dbReference>
<comment type="caution">
    <text evidence="3">The sequence shown here is derived from an EMBL/GenBank/DDBJ whole genome shotgun (WGS) entry which is preliminary data.</text>
</comment>
<dbReference type="InterPro" id="IPR002772">
    <property type="entry name" value="Glyco_hydro_3_C"/>
</dbReference>
<dbReference type="AlphaFoldDB" id="A0A4R0IUM5"/>
<evidence type="ECO:0000256" key="1">
    <source>
        <dbReference type="ARBA" id="ARBA00022801"/>
    </source>
</evidence>
<proteinExistence type="predicted"/>
<dbReference type="GO" id="GO:0009251">
    <property type="term" value="P:glucan catabolic process"/>
    <property type="evidence" value="ECO:0007669"/>
    <property type="project" value="TreeGrafter"/>
</dbReference>
<dbReference type="InterPro" id="IPR026891">
    <property type="entry name" value="Fn3-like"/>
</dbReference>
<sequence length="803" mass="85552">MTNQDHLDVSLPAATRADLLARQMTTLEKCYQLTAVAPWALAMPDSSDPDGLDDVLAKAPGHICNFALDDPAQTARVVGRIQQLAVTRTRLGIPLLLHAEALNGFLAGGHTVFPTAIGLAAAWSPDLVLEMADLIRRQMRRLGIRQALSPNMDVALDPRWGRVHETYGEDPYLAAAMSVAYTRGLQGEDLRDGVIATGKHFAGYSLPQGGVNLSAAEIGPRMLRDLFAYPFEAAIQVAGLRSVMNSYSDVDGVPATASRALLTDLLRGTLGFDGFVTSDYMSLNHLVERQAVAADAAEAGRQALTAGIDTENPVAWGYGQVLAGEIERGAVDPAYLETAVRRVLRAKFELGLFEDPYPAETIEVREIAAEGRKLSRELARRSVVLLKNDSVLPLSPGRHLAVVGPHADAVDLQFPTYTYPAFREMTTIMSAGGFGNAVGVDPDMAVWNSTALPPVATDEFVRARYNARSLAQALSDDAGSVSVTPGCGLIRDLEPGELERAVAAARAADVVVLALGGASLWFNGERTEGEGSDSADIALPAAQVRFAEAIAVTGTPMIVVLFQGRAYTLPTVVQDSAAIVVASFGGPYGPDSVAEVLFGRTEPSGKLPYSIPRHGGQIPVYHHQKAGSGYRGPLPLGVENHYLDMPATPLYPFGHGMTYTTFALSDLQVDSHVDTQGIAVVSATVTNTGTTVGTPVVQLYLRVNTKGVTRPAQQLAGFTRLHLPSGGARRVSFQVAASQLGYTNLARDFAVEPARVDAFVGLDAHDRQLEGSFQITGPARVLNSAQRTFLSEVLVSDLEQADV</sequence>
<dbReference type="InterPro" id="IPR001764">
    <property type="entry name" value="Glyco_hydro_3_N"/>
</dbReference>
<dbReference type="RefSeq" id="WP_131498305.1">
    <property type="nucleotide sequence ID" value="NZ_SJKC01000003.1"/>
</dbReference>
<dbReference type="Pfam" id="PF01915">
    <property type="entry name" value="Glyco_hydro_3_C"/>
    <property type="match status" value="1"/>
</dbReference>
<dbReference type="Pfam" id="PF14310">
    <property type="entry name" value="Fn3-like"/>
    <property type="match status" value="1"/>
</dbReference>
<dbReference type="SUPFAM" id="SSF52279">
    <property type="entry name" value="Beta-D-glucan exohydrolase, C-terminal domain"/>
    <property type="match status" value="1"/>
</dbReference>
<dbReference type="PRINTS" id="PR00133">
    <property type="entry name" value="GLHYDRLASE3"/>
</dbReference>
<dbReference type="InterPro" id="IPR036881">
    <property type="entry name" value="Glyco_hydro_3_C_sf"/>
</dbReference>
<keyword evidence="1" id="KW-0378">Hydrolase</keyword>
<gene>
    <name evidence="3" type="ORF">E0H92_28030</name>
</gene>
<dbReference type="SUPFAM" id="SSF51445">
    <property type="entry name" value="(Trans)glycosidases"/>
    <property type="match status" value="1"/>
</dbReference>
<dbReference type="InterPro" id="IPR051915">
    <property type="entry name" value="Cellulose_Degrad_GH3"/>
</dbReference>
<evidence type="ECO:0000313" key="4">
    <source>
        <dbReference type="Proteomes" id="UP000294225"/>
    </source>
</evidence>
<evidence type="ECO:0000259" key="2">
    <source>
        <dbReference type="SMART" id="SM01217"/>
    </source>
</evidence>
<reference evidence="3 4" key="1">
    <citation type="submission" date="2019-02" db="EMBL/GenBank/DDBJ databases">
        <title>Kribbella capetownensis sp. nov. and Kribbella speibonae sp. nov., isolated from soil.</title>
        <authorList>
            <person name="Curtis S.M."/>
            <person name="Norton I."/>
            <person name="Everest G.J."/>
            <person name="Meyers P.R."/>
        </authorList>
    </citation>
    <scope>NUCLEOTIDE SEQUENCE [LARGE SCALE GENOMIC DNA]</scope>
    <source>
        <strain evidence="3 4">YM55</strain>
    </source>
</reference>
<accession>A0A4R0IUM5</accession>
<dbReference type="InterPro" id="IPR036962">
    <property type="entry name" value="Glyco_hydro_3_N_sf"/>
</dbReference>